<accession>A0ABT7YAY3</accession>
<reference evidence="1" key="1">
    <citation type="submission" date="2023-06" db="EMBL/GenBank/DDBJ databases">
        <title>Robiginitalea aurantiacus sp. nov. and Algoriphagus sediminis sp. nov., isolated from coastal sediment.</title>
        <authorList>
            <person name="Zhou Z.Y."/>
            <person name="An J."/>
            <person name="Jia Y.W."/>
            <person name="Du Z.J."/>
        </authorList>
    </citation>
    <scope>NUCLEOTIDE SEQUENCE</scope>
    <source>
        <strain evidence="1">C2-7</strain>
    </source>
</reference>
<dbReference type="RefSeq" id="WP_289999213.1">
    <property type="nucleotide sequence ID" value="NZ_JAUEPH010000002.1"/>
</dbReference>
<organism evidence="1 2">
    <name type="scientific">Algoriphagus sediminis</name>
    <dbReference type="NCBI Taxonomy" id="3057113"/>
    <lineage>
        <taxon>Bacteria</taxon>
        <taxon>Pseudomonadati</taxon>
        <taxon>Bacteroidota</taxon>
        <taxon>Cytophagia</taxon>
        <taxon>Cytophagales</taxon>
        <taxon>Cyclobacteriaceae</taxon>
        <taxon>Algoriphagus</taxon>
    </lineage>
</organism>
<proteinExistence type="predicted"/>
<comment type="caution">
    <text evidence="1">The sequence shown here is derived from an EMBL/GenBank/DDBJ whole genome shotgun (WGS) entry which is preliminary data.</text>
</comment>
<protein>
    <submittedName>
        <fullName evidence="1">DUF6503 family protein</fullName>
    </submittedName>
</protein>
<keyword evidence="2" id="KW-1185">Reference proteome</keyword>
<dbReference type="Pfam" id="PF20113">
    <property type="entry name" value="DUF6503"/>
    <property type="match status" value="1"/>
</dbReference>
<dbReference type="EMBL" id="JAUEPH010000002">
    <property type="protein sequence ID" value="MDN3203653.1"/>
    <property type="molecule type" value="Genomic_DNA"/>
</dbReference>
<name>A0ABT7YAY3_9BACT</name>
<dbReference type="InterPro" id="IPR045444">
    <property type="entry name" value="DUF6503"/>
</dbReference>
<evidence type="ECO:0000313" key="2">
    <source>
        <dbReference type="Proteomes" id="UP001171916"/>
    </source>
</evidence>
<gene>
    <name evidence="1" type="ORF">QVH07_05815</name>
</gene>
<evidence type="ECO:0000313" key="1">
    <source>
        <dbReference type="EMBL" id="MDN3203653.1"/>
    </source>
</evidence>
<dbReference type="PROSITE" id="PS51257">
    <property type="entry name" value="PROKAR_LIPOPROTEIN"/>
    <property type="match status" value="1"/>
</dbReference>
<sequence>MKNVKLFSYQVLIFLVISGCGISSKSDPSTGPEMIKASINYHDPEGQWTNFKGTLFFEDSLPPHREDRVYQVELDNSNSEMTYSIEGLKYQVIQDSVVNLEGEVEEERALRMRNYYTYLWGLPMKLNDPGTIIEEEVSDEILNGKTYHVIRIPYEKDIWYFYLEPETYRMAAYKFYQDEPNEKGEIIYLDGELEHNGMKIPQNRTWYRTEIPEFLATDKLVKIEGEN</sequence>
<dbReference type="Proteomes" id="UP001171916">
    <property type="component" value="Unassembled WGS sequence"/>
</dbReference>